<gene>
    <name evidence="1" type="ORF">COR50_19035</name>
</gene>
<name>A0A291QYS3_9BACT</name>
<organism evidence="1 2">
    <name type="scientific">Chitinophaga caeni</name>
    <dbReference type="NCBI Taxonomy" id="2029983"/>
    <lineage>
        <taxon>Bacteria</taxon>
        <taxon>Pseudomonadati</taxon>
        <taxon>Bacteroidota</taxon>
        <taxon>Chitinophagia</taxon>
        <taxon>Chitinophagales</taxon>
        <taxon>Chitinophagaceae</taxon>
        <taxon>Chitinophaga</taxon>
    </lineage>
</organism>
<protein>
    <recommendedName>
        <fullName evidence="3">PKD-like family protein</fullName>
    </recommendedName>
</protein>
<dbReference type="RefSeq" id="WP_098195463.1">
    <property type="nucleotide sequence ID" value="NZ_CP023777.1"/>
</dbReference>
<accession>A0A291QYS3</accession>
<dbReference type="Proteomes" id="UP000220133">
    <property type="component" value="Chromosome"/>
</dbReference>
<reference evidence="1 2" key="1">
    <citation type="submission" date="2017-10" db="EMBL/GenBank/DDBJ databases">
        <title>Paenichitinophaga pekingensis gen. nov., sp. nov., isolated from activated sludge.</title>
        <authorList>
            <person name="Jin D."/>
            <person name="Kong X."/>
            <person name="Deng Y."/>
            <person name="Bai Z."/>
        </authorList>
    </citation>
    <scope>NUCLEOTIDE SEQUENCE [LARGE SCALE GENOMIC DNA]</scope>
    <source>
        <strain evidence="1 2">13</strain>
    </source>
</reference>
<dbReference type="AlphaFoldDB" id="A0A291QYS3"/>
<dbReference type="EMBL" id="CP023777">
    <property type="protein sequence ID" value="ATL49095.1"/>
    <property type="molecule type" value="Genomic_DNA"/>
</dbReference>
<evidence type="ECO:0000313" key="2">
    <source>
        <dbReference type="Proteomes" id="UP000220133"/>
    </source>
</evidence>
<keyword evidence="2" id="KW-1185">Reference proteome</keyword>
<dbReference type="KEGG" id="cbae:COR50_19035"/>
<dbReference type="Pfam" id="PF16407">
    <property type="entry name" value="PKD_2"/>
    <property type="match status" value="1"/>
</dbReference>
<evidence type="ECO:0008006" key="3">
    <source>
        <dbReference type="Google" id="ProtNLM"/>
    </source>
</evidence>
<sequence length="496" mass="55891">MKHTKTYILLLLCLYLYSCMKDKGNYDYKPVNLITINGIDSSYIVEYGSRFKITPQLSFSEDETGDTSNYSFQWIAAYPLGYSSYPDTISLAKNLDMDMTLEFGSWHTYYRVTDKRTGIFKDFPFTLTVSSASYEGWLLLCDPGDGSSQLAMVSYIGGKDTLYGNILEKMGSAYPTLGKPGFVESGHSYINEPANGTVAVFLANGDHAGILGLDTLEYEPKYDLKYVMSIPEPITDYTDANLKLSTYSGLLYAKGNLYTVGSSSINGPVNTIDNGSQYFTPSKWIAVSKPSGWKIVFDQSTGTFLRQVGNTCLYFQKGELFDFTTGKELLFMTGTVYNGEEVVAILKDAQLDKMYLARFTKSGTQNYYNEITGEDILQATHFAFSPDLGYLFYNVEGKVYEYDPILKKSFLMQDYSDQKISYMGFEEFAMTYPSSPNAERYINYSKKLIVCSYKEGAPKNSGQFDLYTVPDINQPIKIYKSFKGVPKIADVAYRER</sequence>
<evidence type="ECO:0000313" key="1">
    <source>
        <dbReference type="EMBL" id="ATL49095.1"/>
    </source>
</evidence>
<proteinExistence type="predicted"/>
<dbReference type="InterPro" id="IPR032183">
    <property type="entry name" value="PKD-like"/>
</dbReference>
<dbReference type="OrthoDB" id="1095195at2"/>